<reference evidence="7" key="1">
    <citation type="submission" date="2014-03" db="EMBL/GenBank/DDBJ databases">
        <authorList>
            <person name="Aksoy S."/>
            <person name="Warren W."/>
            <person name="Wilson R.K."/>
        </authorList>
    </citation>
    <scope>NUCLEOTIDE SEQUENCE [LARGE SCALE GENOMIC DNA]</scope>
    <source>
        <strain evidence="7">IAEA</strain>
    </source>
</reference>
<feature type="domain" description="Lipase" evidence="5">
    <location>
        <begin position="82"/>
        <end position="365"/>
    </location>
</feature>
<dbReference type="CDD" id="cd00707">
    <property type="entry name" value="Pancreat_lipase_like"/>
    <property type="match status" value="1"/>
</dbReference>
<proteinExistence type="inferred from homology"/>
<evidence type="ECO:0000256" key="4">
    <source>
        <dbReference type="RuleBase" id="RU004262"/>
    </source>
</evidence>
<dbReference type="Proteomes" id="UP000092445">
    <property type="component" value="Unassembled WGS sequence"/>
</dbReference>
<dbReference type="EnsemblMetazoa" id="GPAI028681-RA">
    <property type="protein sequence ID" value="GPAI028681-PA"/>
    <property type="gene ID" value="GPAI028681"/>
</dbReference>
<dbReference type="VEuPathDB" id="VectorBase:GPAI028681"/>
<dbReference type="GO" id="GO:0005615">
    <property type="term" value="C:extracellular space"/>
    <property type="evidence" value="ECO:0007669"/>
    <property type="project" value="TreeGrafter"/>
</dbReference>
<organism evidence="6 7">
    <name type="scientific">Glossina pallidipes</name>
    <name type="common">Tsetse fly</name>
    <dbReference type="NCBI Taxonomy" id="7398"/>
    <lineage>
        <taxon>Eukaryota</taxon>
        <taxon>Metazoa</taxon>
        <taxon>Ecdysozoa</taxon>
        <taxon>Arthropoda</taxon>
        <taxon>Hexapoda</taxon>
        <taxon>Insecta</taxon>
        <taxon>Pterygota</taxon>
        <taxon>Neoptera</taxon>
        <taxon>Endopterygota</taxon>
        <taxon>Diptera</taxon>
        <taxon>Brachycera</taxon>
        <taxon>Muscomorpha</taxon>
        <taxon>Hippoboscoidea</taxon>
        <taxon>Glossinidae</taxon>
        <taxon>Glossina</taxon>
    </lineage>
</organism>
<comment type="subcellular location">
    <subcellularLocation>
        <location evidence="1">Secreted</location>
    </subcellularLocation>
</comment>
<keyword evidence="3" id="KW-0964">Secreted</keyword>
<dbReference type="GO" id="GO:0016042">
    <property type="term" value="P:lipid catabolic process"/>
    <property type="evidence" value="ECO:0007669"/>
    <property type="project" value="TreeGrafter"/>
</dbReference>
<dbReference type="PANTHER" id="PTHR11610:SF169">
    <property type="entry name" value="GH15759P-RELATED"/>
    <property type="match status" value="1"/>
</dbReference>
<dbReference type="AlphaFoldDB" id="A0A1A9ZY60"/>
<dbReference type="GO" id="GO:0017171">
    <property type="term" value="F:serine hydrolase activity"/>
    <property type="evidence" value="ECO:0007669"/>
    <property type="project" value="TreeGrafter"/>
</dbReference>
<name>A0A1A9ZY60_GLOPL</name>
<keyword evidence="7" id="KW-1185">Reference proteome</keyword>
<evidence type="ECO:0000259" key="5">
    <source>
        <dbReference type="Pfam" id="PF00151"/>
    </source>
</evidence>
<evidence type="ECO:0000256" key="1">
    <source>
        <dbReference type="ARBA" id="ARBA00004613"/>
    </source>
</evidence>
<dbReference type="Gene3D" id="3.40.50.1820">
    <property type="entry name" value="alpha/beta hydrolase"/>
    <property type="match status" value="1"/>
</dbReference>
<protein>
    <recommendedName>
        <fullName evidence="5">Lipase domain-containing protein</fullName>
    </recommendedName>
</protein>
<sequence length="402" mass="44394">MWNTKELSGLDNRISTNTSPEMFFLKQKFFRERPVINCWCARLSYQKDNCEGSVFSVVQDVLRNEVMALLNPRFRILGSQRIHYDLYTSLNPYEGQILRTGDLRALKKSHFNPAWPVRIAIHGWAGKSTSCSNAALKDAYLSHGNFNVIIVDWSVISHDISYPRISQQLSEIAAHLVKFIRFLQREKDIELSSVYLIGHSAGSHIAGLAGKLLKPQQLGAIIALDPAGLAQLGLSADYRLAPDDALYVESIHTDTTHMGNPSFELSHAAFFPNWGQGQPQCPNATAAEFDFACDHFAALYYMAESVRNPKIFGAMKLSNSACMRGYNCTCLTGSYECPADAFMGGEPVVPKVGTYYLSTKANPPFGVGNVIPHRVATVTHDDLALANPSEKSGLHGFAVPCQ</sequence>
<reference evidence="6" key="2">
    <citation type="submission" date="2020-05" db="UniProtKB">
        <authorList>
            <consortium name="EnsemblMetazoa"/>
        </authorList>
    </citation>
    <scope>IDENTIFICATION</scope>
    <source>
        <strain evidence="6">IAEA</strain>
    </source>
</reference>
<dbReference type="InterPro" id="IPR000734">
    <property type="entry name" value="TAG_lipase"/>
</dbReference>
<dbReference type="GO" id="GO:0016298">
    <property type="term" value="F:lipase activity"/>
    <property type="evidence" value="ECO:0007669"/>
    <property type="project" value="InterPro"/>
</dbReference>
<evidence type="ECO:0000256" key="2">
    <source>
        <dbReference type="ARBA" id="ARBA00010701"/>
    </source>
</evidence>
<dbReference type="Pfam" id="PF00151">
    <property type="entry name" value="Lipase"/>
    <property type="match status" value="1"/>
</dbReference>
<evidence type="ECO:0000256" key="3">
    <source>
        <dbReference type="ARBA" id="ARBA00022525"/>
    </source>
</evidence>
<dbReference type="PANTHER" id="PTHR11610">
    <property type="entry name" value="LIPASE"/>
    <property type="match status" value="1"/>
</dbReference>
<dbReference type="InterPro" id="IPR029058">
    <property type="entry name" value="AB_hydrolase_fold"/>
</dbReference>
<dbReference type="SUPFAM" id="SSF53474">
    <property type="entry name" value="alpha/beta-Hydrolases"/>
    <property type="match status" value="1"/>
</dbReference>
<dbReference type="InterPro" id="IPR033906">
    <property type="entry name" value="Lipase_N"/>
</dbReference>
<dbReference type="InterPro" id="IPR013818">
    <property type="entry name" value="Lipase"/>
</dbReference>
<accession>A0A1A9ZY60</accession>
<evidence type="ECO:0000313" key="6">
    <source>
        <dbReference type="EnsemblMetazoa" id="GPAI028681-PA"/>
    </source>
</evidence>
<evidence type="ECO:0000313" key="7">
    <source>
        <dbReference type="Proteomes" id="UP000092445"/>
    </source>
</evidence>
<comment type="similarity">
    <text evidence="2 4">Belongs to the AB hydrolase superfamily. Lipase family.</text>
</comment>